<dbReference type="PROSITE" id="PS00135">
    <property type="entry name" value="TRYPSIN_SER"/>
    <property type="match status" value="1"/>
</dbReference>
<dbReference type="InterPro" id="IPR009003">
    <property type="entry name" value="Peptidase_S1_PA"/>
</dbReference>
<dbReference type="InterPro" id="IPR018114">
    <property type="entry name" value="TRYPSIN_HIS"/>
</dbReference>
<dbReference type="PANTHER" id="PTHR24252:SF7">
    <property type="entry name" value="HYALIN"/>
    <property type="match status" value="1"/>
</dbReference>
<dbReference type="InterPro" id="IPR033116">
    <property type="entry name" value="TRYPSIN_SER"/>
</dbReference>
<feature type="signal peptide" evidence="4">
    <location>
        <begin position="1"/>
        <end position="18"/>
    </location>
</feature>
<dbReference type="Gene3D" id="2.40.10.10">
    <property type="entry name" value="Trypsin-like serine proteases"/>
    <property type="match status" value="1"/>
</dbReference>
<keyword evidence="2 6" id="KW-0645">Protease</keyword>
<dbReference type="InterPro" id="IPR001254">
    <property type="entry name" value="Trypsin_dom"/>
</dbReference>
<sequence length="329" mass="35976">MLQVFVWGILTFVAAVNCEKQRVDVSNILSRIILNPQRNVESSSLEASPEIDSSEHGVTPGKSQTSCPCGKANRGQARIIGGRQIKPSEYPFLAALSYTRNQKTLKPHCGSTIISDRHLLTAAHCTKHVGGSKGLAVTVALDELGNVPTSNTVEVERLIQHENYDPKWLKNDISLLYLKTSLQWTEAVSPVCMPLPGMSVIGKYVIVIGWGATEFLGPMTLRPQKVDVLVITTEECYEYWAPYVYTDPVTQICTMSQNRATCEGDSGSPVVWLDPDTNRYTIVGLVSSGGACDDSSPGIHTSVVSYLPWISEGIEATTPGRKLCYKIEN</sequence>
<feature type="domain" description="Peptidase S1" evidence="5">
    <location>
        <begin position="79"/>
        <end position="315"/>
    </location>
</feature>
<dbReference type="AlphaFoldDB" id="A0A224XS85"/>
<dbReference type="FunFam" id="2.40.10.10:FF:000068">
    <property type="entry name" value="transmembrane protease serine 2"/>
    <property type="match status" value="1"/>
</dbReference>
<evidence type="ECO:0000256" key="3">
    <source>
        <dbReference type="SAM" id="MobiDB-lite"/>
    </source>
</evidence>
<dbReference type="GO" id="GO:0006508">
    <property type="term" value="P:proteolysis"/>
    <property type="evidence" value="ECO:0007669"/>
    <property type="project" value="UniProtKB-KW"/>
</dbReference>
<feature type="region of interest" description="Disordered" evidence="3">
    <location>
        <begin position="43"/>
        <end position="70"/>
    </location>
</feature>
<dbReference type="GO" id="GO:0004252">
    <property type="term" value="F:serine-type endopeptidase activity"/>
    <property type="evidence" value="ECO:0007669"/>
    <property type="project" value="InterPro"/>
</dbReference>
<dbReference type="EMBL" id="GFTR01005126">
    <property type="protein sequence ID" value="JAW11300.1"/>
    <property type="molecule type" value="Transcribed_RNA"/>
</dbReference>
<dbReference type="InterPro" id="IPR001314">
    <property type="entry name" value="Peptidase_S1A"/>
</dbReference>
<name>A0A224XS85_9HEMI</name>
<keyword evidence="4" id="KW-0732">Signal</keyword>
<evidence type="ECO:0000256" key="2">
    <source>
        <dbReference type="RuleBase" id="RU363034"/>
    </source>
</evidence>
<dbReference type="Pfam" id="PF00089">
    <property type="entry name" value="Trypsin"/>
    <property type="match status" value="1"/>
</dbReference>
<proteinExistence type="predicted"/>
<evidence type="ECO:0000256" key="1">
    <source>
        <dbReference type="ARBA" id="ARBA00023157"/>
    </source>
</evidence>
<keyword evidence="2" id="KW-0378">Hydrolase</keyword>
<evidence type="ECO:0000259" key="5">
    <source>
        <dbReference type="PROSITE" id="PS50240"/>
    </source>
</evidence>
<accession>A0A224XS85</accession>
<organism evidence="6">
    <name type="scientific">Panstrongylus lignarius</name>
    <dbReference type="NCBI Taxonomy" id="156445"/>
    <lineage>
        <taxon>Eukaryota</taxon>
        <taxon>Metazoa</taxon>
        <taxon>Ecdysozoa</taxon>
        <taxon>Arthropoda</taxon>
        <taxon>Hexapoda</taxon>
        <taxon>Insecta</taxon>
        <taxon>Pterygota</taxon>
        <taxon>Neoptera</taxon>
        <taxon>Paraneoptera</taxon>
        <taxon>Hemiptera</taxon>
        <taxon>Heteroptera</taxon>
        <taxon>Panheteroptera</taxon>
        <taxon>Cimicomorpha</taxon>
        <taxon>Reduviidae</taxon>
        <taxon>Triatominae</taxon>
        <taxon>Panstrongylus</taxon>
    </lineage>
</organism>
<dbReference type="SMART" id="SM00020">
    <property type="entry name" value="Tryp_SPc"/>
    <property type="match status" value="1"/>
</dbReference>
<dbReference type="CDD" id="cd00190">
    <property type="entry name" value="Tryp_SPc"/>
    <property type="match status" value="1"/>
</dbReference>
<feature type="chain" id="PRO_5013211441" evidence="4">
    <location>
        <begin position="19"/>
        <end position="329"/>
    </location>
</feature>
<dbReference type="SUPFAM" id="SSF50494">
    <property type="entry name" value="Trypsin-like serine proteases"/>
    <property type="match status" value="1"/>
</dbReference>
<dbReference type="PRINTS" id="PR00722">
    <property type="entry name" value="CHYMOTRYPSIN"/>
</dbReference>
<evidence type="ECO:0000313" key="6">
    <source>
        <dbReference type="EMBL" id="JAW11300.1"/>
    </source>
</evidence>
<dbReference type="PROSITE" id="PS50240">
    <property type="entry name" value="TRYPSIN_DOM"/>
    <property type="match status" value="1"/>
</dbReference>
<dbReference type="InterPro" id="IPR043504">
    <property type="entry name" value="Peptidase_S1_PA_chymotrypsin"/>
</dbReference>
<dbReference type="PANTHER" id="PTHR24252">
    <property type="entry name" value="ACROSIN-RELATED"/>
    <property type="match status" value="1"/>
</dbReference>
<keyword evidence="2" id="KW-0720">Serine protease</keyword>
<evidence type="ECO:0000256" key="4">
    <source>
        <dbReference type="SAM" id="SignalP"/>
    </source>
</evidence>
<keyword evidence="1" id="KW-1015">Disulfide bond</keyword>
<dbReference type="PROSITE" id="PS00134">
    <property type="entry name" value="TRYPSIN_HIS"/>
    <property type="match status" value="1"/>
</dbReference>
<protein>
    <submittedName>
        <fullName evidence="6">Putative salivary serine protease</fullName>
    </submittedName>
</protein>
<reference evidence="6" key="1">
    <citation type="journal article" date="2018" name="PLoS Negl. Trop. Dis.">
        <title>An insight into the salivary gland and fat body transcriptome of Panstrongylus lignarius (Hemiptera: Heteroptera), the main vector of Chagas disease in Peru.</title>
        <authorList>
            <person name="Nevoa J.C."/>
            <person name="Mendes M.T."/>
            <person name="da Silva M.V."/>
            <person name="Soares S.C."/>
            <person name="Oliveira C.J.F."/>
            <person name="Ribeiro J.M.C."/>
        </authorList>
    </citation>
    <scope>NUCLEOTIDE SEQUENCE</scope>
</reference>